<evidence type="ECO:0000256" key="1">
    <source>
        <dbReference type="SAM" id="Phobius"/>
    </source>
</evidence>
<accession>A0A1Y4T206</accession>
<evidence type="ECO:0008006" key="4">
    <source>
        <dbReference type="Google" id="ProtNLM"/>
    </source>
</evidence>
<sequence length="62" mass="7026">MADMIVLILIASYCLYVIIQYYRKKKNGTQNSCNGICTGCSGCGDLKHLKEMYDADQKKSKR</sequence>
<protein>
    <recommendedName>
        <fullName evidence="4">FeoB-associated Cys-rich membrane protein</fullName>
    </recommendedName>
</protein>
<keyword evidence="1" id="KW-1133">Transmembrane helix</keyword>
<keyword evidence="3" id="KW-1185">Reference proteome</keyword>
<dbReference type="Pfam" id="PF12669">
    <property type="entry name" value="FeoB_associated"/>
    <property type="match status" value="1"/>
</dbReference>
<keyword evidence="1" id="KW-0472">Membrane</keyword>
<reference evidence="2 3" key="1">
    <citation type="journal article" date="2018" name="BMC Genomics">
        <title>Whole genome sequencing and function prediction of 133 gut anaerobes isolated from chicken caecum in pure cultures.</title>
        <authorList>
            <person name="Medvecky M."/>
            <person name="Cejkova D."/>
            <person name="Polansky O."/>
            <person name="Karasova D."/>
            <person name="Kubasova T."/>
            <person name="Cizek A."/>
            <person name="Rychlik I."/>
        </authorList>
    </citation>
    <scope>NUCLEOTIDE SEQUENCE [LARGE SCALE GENOMIC DNA]</scope>
    <source>
        <strain evidence="2 3">An13</strain>
    </source>
</reference>
<dbReference type="EMBL" id="NFLJ01000003">
    <property type="protein sequence ID" value="OUQ36218.1"/>
    <property type="molecule type" value="Genomic_DNA"/>
</dbReference>
<dbReference type="OrthoDB" id="1646049at2"/>
<gene>
    <name evidence="2" type="ORF">B5E75_01445</name>
</gene>
<evidence type="ECO:0000313" key="2">
    <source>
        <dbReference type="EMBL" id="OUQ36218.1"/>
    </source>
</evidence>
<feature type="transmembrane region" description="Helical" evidence="1">
    <location>
        <begin position="6"/>
        <end position="22"/>
    </location>
</feature>
<keyword evidence="1" id="KW-0812">Transmembrane</keyword>
<name>A0A1Y4T206_9FIRM</name>
<proteinExistence type="predicted"/>
<comment type="caution">
    <text evidence="2">The sequence shown here is derived from an EMBL/GenBank/DDBJ whole genome shotgun (WGS) entry which is preliminary data.</text>
</comment>
<organism evidence="2 3">
    <name type="scientific">Massilimicrobiota timonensis</name>
    <dbReference type="NCBI Taxonomy" id="1776392"/>
    <lineage>
        <taxon>Bacteria</taxon>
        <taxon>Bacillati</taxon>
        <taxon>Bacillota</taxon>
        <taxon>Erysipelotrichia</taxon>
        <taxon>Erysipelotrichales</taxon>
        <taxon>Erysipelotrichaceae</taxon>
        <taxon>Massilimicrobiota</taxon>
    </lineage>
</organism>
<dbReference type="Proteomes" id="UP000195305">
    <property type="component" value="Unassembled WGS sequence"/>
</dbReference>
<dbReference type="AlphaFoldDB" id="A0A1Y4T206"/>
<evidence type="ECO:0000313" key="3">
    <source>
        <dbReference type="Proteomes" id="UP000195305"/>
    </source>
</evidence>
<dbReference type="RefSeq" id="WP_087357026.1">
    <property type="nucleotide sequence ID" value="NZ_NFLJ01000003.1"/>
</dbReference>